<name>A0A3R7D1X9_9STRA</name>
<dbReference type="CDD" id="cd09135">
    <property type="entry name" value="PLDc_PGS1_euk_1"/>
    <property type="match status" value="1"/>
</dbReference>
<keyword evidence="3 10" id="KW-0444">Lipid biosynthesis</keyword>
<evidence type="ECO:0000256" key="10">
    <source>
        <dbReference type="RuleBase" id="RU365024"/>
    </source>
</evidence>
<keyword evidence="5" id="KW-0677">Repeat</keyword>
<proteinExistence type="inferred from homology"/>
<dbReference type="CDD" id="cd09137">
    <property type="entry name" value="PLDc_PGS1_euk_2"/>
    <property type="match status" value="1"/>
</dbReference>
<dbReference type="PANTHER" id="PTHR12586:SF1">
    <property type="entry name" value="CDP-DIACYLGLYCEROL--GLYCEROL-3-PHOSPHATE 3-PHOSPHATIDYLTRANSFERASE, MITOCHONDRIAL"/>
    <property type="match status" value="1"/>
</dbReference>
<evidence type="ECO:0000256" key="1">
    <source>
        <dbReference type="ARBA" id="ARBA00005042"/>
    </source>
</evidence>
<keyword evidence="10" id="KW-0067">ATP-binding</keyword>
<dbReference type="Gene3D" id="3.30.870.10">
    <property type="entry name" value="Endonuclease Chain A"/>
    <property type="match status" value="2"/>
</dbReference>
<evidence type="ECO:0000256" key="3">
    <source>
        <dbReference type="ARBA" id="ARBA00022516"/>
    </source>
</evidence>
<dbReference type="SUPFAM" id="SSF56024">
    <property type="entry name" value="Phospholipase D/nuclease"/>
    <property type="match status" value="2"/>
</dbReference>
<dbReference type="InterPro" id="IPR001736">
    <property type="entry name" value="PLipase_D/transphosphatidylase"/>
</dbReference>
<keyword evidence="6 10" id="KW-0443">Lipid metabolism</keyword>
<organism evidence="12 13">
    <name type="scientific">Aphanomyces invadans</name>
    <dbReference type="NCBI Taxonomy" id="157072"/>
    <lineage>
        <taxon>Eukaryota</taxon>
        <taxon>Sar</taxon>
        <taxon>Stramenopiles</taxon>
        <taxon>Oomycota</taxon>
        <taxon>Saprolegniomycetes</taxon>
        <taxon>Saprolegniales</taxon>
        <taxon>Verrucalvaceae</taxon>
        <taxon>Aphanomyces</taxon>
    </lineage>
</organism>
<keyword evidence="4 10" id="KW-0808">Transferase</keyword>
<evidence type="ECO:0000313" key="12">
    <source>
        <dbReference type="EMBL" id="RHY30902.1"/>
    </source>
</evidence>
<dbReference type="Pfam" id="PF13091">
    <property type="entry name" value="PLDc_2"/>
    <property type="match status" value="1"/>
</dbReference>
<comment type="pathway">
    <text evidence="1 10">Phospholipid metabolism; phosphatidylglycerol biosynthesis; phosphatidylglycerol from CDP-diacylglycerol: step 1/2.</text>
</comment>
<dbReference type="UniPathway" id="UPA00084">
    <property type="reaction ID" value="UER00503"/>
</dbReference>
<keyword evidence="10" id="KW-0547">Nucleotide-binding</keyword>
<gene>
    <name evidence="12" type="ORF">DYB32_003941</name>
</gene>
<dbReference type="PROSITE" id="PS50035">
    <property type="entry name" value="PLD"/>
    <property type="match status" value="1"/>
</dbReference>
<dbReference type="PIRSF" id="PIRSF000850">
    <property type="entry name" value="Phospholipase_D_PSS"/>
    <property type="match status" value="1"/>
</dbReference>
<comment type="catalytic activity">
    <reaction evidence="9 10">
        <text>a CDP-1,2-diacyl-sn-glycerol + sn-glycerol 3-phosphate = a 1,2-diacyl-sn-glycero-3-phospho-(1'-sn-glycero-3'-phosphate) + CMP + H(+)</text>
        <dbReference type="Rhea" id="RHEA:12593"/>
        <dbReference type="ChEBI" id="CHEBI:15378"/>
        <dbReference type="ChEBI" id="CHEBI:57597"/>
        <dbReference type="ChEBI" id="CHEBI:58332"/>
        <dbReference type="ChEBI" id="CHEBI:60110"/>
        <dbReference type="ChEBI" id="CHEBI:60377"/>
        <dbReference type="EC" id="2.7.8.5"/>
    </reaction>
</comment>
<feature type="domain" description="PLD phosphodiesterase" evidence="11">
    <location>
        <begin position="143"/>
        <end position="169"/>
    </location>
</feature>
<protein>
    <recommendedName>
        <fullName evidence="10">CDP-diacylglycerol--glycerol-3-phosphate 3-phosphatidyltransferase</fullName>
        <ecNumber evidence="10">2.7.8.5</ecNumber>
    </recommendedName>
</protein>
<dbReference type="AlphaFoldDB" id="A0A3R7D1X9"/>
<evidence type="ECO:0000256" key="2">
    <source>
        <dbReference type="ARBA" id="ARBA00010682"/>
    </source>
</evidence>
<dbReference type="GO" id="GO:0032049">
    <property type="term" value="P:cardiolipin biosynthetic process"/>
    <property type="evidence" value="ECO:0007669"/>
    <property type="project" value="InterPro"/>
</dbReference>
<accession>A0A3R7D1X9</accession>
<keyword evidence="13" id="KW-1185">Reference proteome</keyword>
<dbReference type="SMART" id="SM00155">
    <property type="entry name" value="PLDc"/>
    <property type="match status" value="2"/>
</dbReference>
<dbReference type="InterPro" id="IPR016270">
    <property type="entry name" value="PGS1"/>
</dbReference>
<evidence type="ECO:0000256" key="7">
    <source>
        <dbReference type="ARBA" id="ARBA00023209"/>
    </source>
</evidence>
<dbReference type="EMBL" id="QUSY01000264">
    <property type="protein sequence ID" value="RHY30902.1"/>
    <property type="molecule type" value="Genomic_DNA"/>
</dbReference>
<sequence>MGPAAPDVSAIGDVIDDLRESTPSFPLNGSDVTILHSPTDFYNQLLQNIHRAKKRISISSLYIGNDALSRRLVQALQDACKENPSLQVSIVLDYSRGQRGGPTSSVAVLTPLLATFPSKVSLHLYRVPQLDRWGFLPPPFDETIGVSHTKVYLCDDTLIMSGANLSGDYFTQRQDRYLQLYNADLAEFYHTFVQILTNHAHHVQLVPCTTGATSSKASVGAMATNKIVPPKTTHADFASALLSLQDYQPTTPRWTTDAMAIPTIQFSPLEILHDEDTLSHVLHRLPSASRIGIASGYLNFPPFLMRLLAERAFHLDVVTAAPSANGFFNGNGIKGTFPDERWRALPMAYSLIEGEFYHRFADSPLTLREYNRDAWTFHAKGMWIQHDDEALTVVGSSNFGQRSYGRDLESQVFLYSTNSTLRSQLKDEYTRLTKHSEAVTESLWKRPERKLQGLLNWKSGHWIRPAMRAVKSFL</sequence>
<evidence type="ECO:0000256" key="5">
    <source>
        <dbReference type="ARBA" id="ARBA00022737"/>
    </source>
</evidence>
<dbReference type="Proteomes" id="UP000285060">
    <property type="component" value="Unassembled WGS sequence"/>
</dbReference>
<dbReference type="PANTHER" id="PTHR12586">
    <property type="entry name" value="CDP-DIACYLGLYCEROL--SERINE O-PHOSPHATIDYLTRANSFERASE"/>
    <property type="match status" value="1"/>
</dbReference>
<evidence type="ECO:0000256" key="4">
    <source>
        <dbReference type="ARBA" id="ARBA00022679"/>
    </source>
</evidence>
<evidence type="ECO:0000256" key="9">
    <source>
        <dbReference type="ARBA" id="ARBA00048586"/>
    </source>
</evidence>
<keyword evidence="7 10" id="KW-0594">Phospholipid biosynthesis</keyword>
<evidence type="ECO:0000256" key="6">
    <source>
        <dbReference type="ARBA" id="ARBA00023098"/>
    </source>
</evidence>
<comment type="caution">
    <text evidence="12">The sequence shown here is derived from an EMBL/GenBank/DDBJ whole genome shotgun (WGS) entry which is preliminary data.</text>
</comment>
<dbReference type="VEuPathDB" id="FungiDB:H310_08181"/>
<comment type="subcellular location">
    <subcellularLocation>
        <location evidence="10">Mitochondrion</location>
    </subcellularLocation>
</comment>
<evidence type="ECO:0000313" key="13">
    <source>
        <dbReference type="Proteomes" id="UP000285060"/>
    </source>
</evidence>
<dbReference type="EC" id="2.7.8.5" evidence="10"/>
<reference evidence="12 13" key="1">
    <citation type="submission" date="2018-08" db="EMBL/GenBank/DDBJ databases">
        <title>Aphanomyces genome sequencing and annotation.</title>
        <authorList>
            <person name="Minardi D."/>
            <person name="Oidtmann B."/>
            <person name="Van Der Giezen M."/>
            <person name="Studholme D.J."/>
        </authorList>
    </citation>
    <scope>NUCLEOTIDE SEQUENCE [LARGE SCALE GENOMIC DNA]</scope>
    <source>
        <strain evidence="12 13">NJM0002</strain>
    </source>
</reference>
<keyword evidence="8 10" id="KW-1208">Phospholipid metabolism</keyword>
<dbReference type="GO" id="GO:0008444">
    <property type="term" value="F:CDP-diacylglycerol-glycerol-3-phosphate 3-phosphatidyltransferase activity"/>
    <property type="evidence" value="ECO:0007669"/>
    <property type="project" value="UniProtKB-EC"/>
</dbReference>
<comment type="similarity">
    <text evidence="2 10">Belongs to the CDP-alcohol phosphatidyltransferase class-II family.</text>
</comment>
<comment type="function">
    <text evidence="10">Functions in the biosynthesis of the anionic phospholipids phosphatidylglycerol and cardiolipin.</text>
</comment>
<dbReference type="GO" id="GO:0005739">
    <property type="term" value="C:mitochondrion"/>
    <property type="evidence" value="ECO:0007669"/>
    <property type="project" value="UniProtKB-SubCell"/>
</dbReference>
<dbReference type="InterPro" id="IPR025202">
    <property type="entry name" value="PLD-like_dom"/>
</dbReference>
<evidence type="ECO:0000259" key="11">
    <source>
        <dbReference type="PROSITE" id="PS50035"/>
    </source>
</evidence>
<keyword evidence="10" id="KW-0496">Mitochondrion</keyword>
<evidence type="ECO:0000256" key="8">
    <source>
        <dbReference type="ARBA" id="ARBA00023264"/>
    </source>
</evidence>
<dbReference type="GO" id="GO:0005524">
    <property type="term" value="F:ATP binding"/>
    <property type="evidence" value="ECO:0007669"/>
    <property type="project" value="UniProtKB-KW"/>
</dbReference>